<dbReference type="EMBL" id="RYUN01000008">
    <property type="protein sequence ID" value="RYQ19893.1"/>
    <property type="molecule type" value="Genomic_DNA"/>
</dbReference>
<dbReference type="AlphaFoldDB" id="A0A4Q5A8Z7"/>
<comment type="caution">
    <text evidence="1">The sequence shown here is derived from an EMBL/GenBank/DDBJ whole genome shotgun (WGS) entry which is preliminary data.</text>
</comment>
<organism evidence="1 2">
    <name type="scientific">Bifidobacterium pseudolongum subsp. pseudolongum</name>
    <dbReference type="NCBI Taxonomy" id="31954"/>
    <lineage>
        <taxon>Bacteria</taxon>
        <taxon>Bacillati</taxon>
        <taxon>Actinomycetota</taxon>
        <taxon>Actinomycetes</taxon>
        <taxon>Bifidobacteriales</taxon>
        <taxon>Bifidobacteriaceae</taxon>
        <taxon>Bifidobacterium</taxon>
    </lineage>
</organism>
<protein>
    <recommendedName>
        <fullName evidence="3">CTP synthase</fullName>
    </recommendedName>
</protein>
<name>A0A4Q5A8Z7_9BIFI</name>
<dbReference type="Proteomes" id="UP000294221">
    <property type="component" value="Unassembled WGS sequence"/>
</dbReference>
<proteinExistence type="predicted"/>
<evidence type="ECO:0008006" key="3">
    <source>
        <dbReference type="Google" id="ProtNLM"/>
    </source>
</evidence>
<evidence type="ECO:0000313" key="2">
    <source>
        <dbReference type="Proteomes" id="UP000294221"/>
    </source>
</evidence>
<gene>
    <name evidence="1" type="ORF">PG2054B_1201</name>
</gene>
<sequence length="265" mass="30121">MWEGLNPIKRKRTMVRTLARLYPDRVFAAESAVCMFDLEQPYDIHPDNELTVASPSRSGIRVFSKTGFTKRTLYVPNMQPVTLNGVRVTSLTRTLFDCARLLPFECMLPIADSAAKSGVDMASLTQFPTSRFDEANKIASILTYADPLSDNGGESRARAVMIAGGYMLPHLQYQFPNMDNPEFPLRVDFIWFLPGDVTVVGEYDGMAKYGNTWTEVNTHVNKQCKRDDYLRKHGVTTIVHFSFDDVIHRELLYRKLDDAGIPRMH</sequence>
<accession>A0A4Q5A8Z7</accession>
<evidence type="ECO:0000313" key="1">
    <source>
        <dbReference type="EMBL" id="RYQ19893.1"/>
    </source>
</evidence>
<reference evidence="1 2" key="1">
    <citation type="submission" date="2018-12" db="EMBL/GenBank/DDBJ databases">
        <title>Unveiling genomic diversity among members of the Bifidobacterium pseudolongum species, a widely distributed gut commensal of the animal kingdom.</title>
        <authorList>
            <person name="Lugli G.A."/>
            <person name="Duranti S."/>
            <person name="Albert K."/>
            <person name="Mancabelli L."/>
            <person name="Napoli S."/>
            <person name="Viappiani A."/>
            <person name="Anzalone R."/>
            <person name="Longhi G."/>
            <person name="Milani C."/>
            <person name="Turroni F."/>
            <person name="Alessandri G."/>
            <person name="Sela D.A."/>
            <person name="Van Sinderen D."/>
            <person name="Ventura M."/>
        </authorList>
    </citation>
    <scope>NUCLEOTIDE SEQUENCE [LARGE SCALE GENOMIC DNA]</scope>
    <source>
        <strain evidence="1 2">2054B</strain>
    </source>
</reference>